<evidence type="ECO:0000256" key="4">
    <source>
        <dbReference type="ARBA" id="ARBA00022692"/>
    </source>
</evidence>
<sequence length="90" mass="10124">MLINAPITNLFIRVSQSGFYRGFSKDVTITAKILVGTLILWAIAFPDNAASVLGQLNNLILASFNYWYIYTMAFFVILCFALALWPKVDI</sequence>
<keyword evidence="5 7" id="KW-1133">Transmembrane helix</keyword>
<keyword evidence="2" id="KW-0813">Transport</keyword>
<keyword evidence="3" id="KW-1003">Cell membrane</keyword>
<evidence type="ECO:0000256" key="7">
    <source>
        <dbReference type="SAM" id="Phobius"/>
    </source>
</evidence>
<dbReference type="Proteomes" id="UP000838100">
    <property type="component" value="Unassembled WGS sequence"/>
</dbReference>
<dbReference type="Pfam" id="PF02028">
    <property type="entry name" value="BCCT"/>
    <property type="match status" value="1"/>
</dbReference>
<accession>A0ABM9ACR2</accession>
<proteinExistence type="predicted"/>
<gene>
    <name evidence="8" type="ORF">SIN8267_00898</name>
</gene>
<name>A0ABM9ACR2_9GAMM</name>
<dbReference type="RefSeq" id="WP_237443469.1">
    <property type="nucleotide sequence ID" value="NZ_CAKLPX010000001.1"/>
</dbReference>
<evidence type="ECO:0000256" key="2">
    <source>
        <dbReference type="ARBA" id="ARBA00022448"/>
    </source>
</evidence>
<evidence type="ECO:0000256" key="6">
    <source>
        <dbReference type="ARBA" id="ARBA00023136"/>
    </source>
</evidence>
<reference evidence="8" key="1">
    <citation type="submission" date="2021-12" db="EMBL/GenBank/DDBJ databases">
        <authorList>
            <person name="Rodrigo-Torres L."/>
            <person name="Arahal R. D."/>
            <person name="Lucena T."/>
        </authorList>
    </citation>
    <scope>NUCLEOTIDE SEQUENCE</scope>
    <source>
        <strain evidence="8">CECT 8267</strain>
    </source>
</reference>
<evidence type="ECO:0000256" key="5">
    <source>
        <dbReference type="ARBA" id="ARBA00022989"/>
    </source>
</evidence>
<protein>
    <submittedName>
        <fullName evidence="8">Uncharacterized protein</fullName>
    </submittedName>
</protein>
<dbReference type="EMBL" id="CAKLPX010000001">
    <property type="protein sequence ID" value="CAH0990798.1"/>
    <property type="molecule type" value="Genomic_DNA"/>
</dbReference>
<comment type="caution">
    <text evidence="8">The sequence shown here is derived from an EMBL/GenBank/DDBJ whole genome shotgun (WGS) entry which is preliminary data.</text>
</comment>
<keyword evidence="6 7" id="KW-0472">Membrane</keyword>
<evidence type="ECO:0000313" key="9">
    <source>
        <dbReference type="Proteomes" id="UP000838100"/>
    </source>
</evidence>
<keyword evidence="4 7" id="KW-0812">Transmembrane</keyword>
<dbReference type="InterPro" id="IPR000060">
    <property type="entry name" value="BCCT_transptr"/>
</dbReference>
<comment type="subcellular location">
    <subcellularLocation>
        <location evidence="1">Cell membrane</location>
        <topology evidence="1">Multi-pass membrane protein</topology>
    </subcellularLocation>
</comment>
<organism evidence="8 9">
    <name type="scientific">Sinobacterium norvegicum</name>
    <dbReference type="NCBI Taxonomy" id="1641715"/>
    <lineage>
        <taxon>Bacteria</taxon>
        <taxon>Pseudomonadati</taxon>
        <taxon>Pseudomonadota</taxon>
        <taxon>Gammaproteobacteria</taxon>
        <taxon>Cellvibrionales</taxon>
        <taxon>Spongiibacteraceae</taxon>
        <taxon>Sinobacterium</taxon>
    </lineage>
</organism>
<evidence type="ECO:0000313" key="8">
    <source>
        <dbReference type="EMBL" id="CAH0990798.1"/>
    </source>
</evidence>
<evidence type="ECO:0000256" key="3">
    <source>
        <dbReference type="ARBA" id="ARBA00022475"/>
    </source>
</evidence>
<keyword evidence="9" id="KW-1185">Reference proteome</keyword>
<feature type="transmembrane region" description="Helical" evidence="7">
    <location>
        <begin position="29"/>
        <end position="46"/>
    </location>
</feature>
<evidence type="ECO:0000256" key="1">
    <source>
        <dbReference type="ARBA" id="ARBA00004651"/>
    </source>
</evidence>
<feature type="transmembrane region" description="Helical" evidence="7">
    <location>
        <begin position="66"/>
        <end position="85"/>
    </location>
</feature>